<evidence type="ECO:0000256" key="1">
    <source>
        <dbReference type="ARBA" id="ARBA00022723"/>
    </source>
</evidence>
<keyword evidence="1" id="KW-0479">Metal-binding</keyword>
<dbReference type="Proteomes" id="UP001629274">
    <property type="component" value="Unassembled WGS sequence"/>
</dbReference>
<feature type="domain" description="Fumarylacetoacetase-like C-terminal" evidence="2">
    <location>
        <begin position="79"/>
        <end position="282"/>
    </location>
</feature>
<keyword evidence="3" id="KW-0378">Hydrolase</keyword>
<name>A0ABW9BIP4_9BURK</name>
<dbReference type="Pfam" id="PF01557">
    <property type="entry name" value="FAA_hydrolase"/>
    <property type="match status" value="1"/>
</dbReference>
<accession>A0ABW9BIP4</accession>
<dbReference type="Gene3D" id="3.90.850.10">
    <property type="entry name" value="Fumarylacetoacetase-like, C-terminal domain"/>
    <property type="match status" value="1"/>
</dbReference>
<evidence type="ECO:0000313" key="3">
    <source>
        <dbReference type="EMBL" id="MFM0239760.1"/>
    </source>
</evidence>
<evidence type="ECO:0000313" key="4">
    <source>
        <dbReference type="Proteomes" id="UP001629274"/>
    </source>
</evidence>
<dbReference type="RefSeq" id="WP_408263441.1">
    <property type="nucleotide sequence ID" value="NZ_JAQQCK010000012.1"/>
</dbReference>
<dbReference type="PANTHER" id="PTHR11820">
    <property type="entry name" value="ACYLPYRUVASE"/>
    <property type="match status" value="1"/>
</dbReference>
<sequence>MKICRFEPDRVGLVQEDAVYDITQLAREVERQRDPSLPGDPLIAQLEQLRSLIPADLDGLAKLDLGGINLLAPVARPGKIVAAPVNYQEHIQEMQENNVSPGHDIPEIGKAGLFLKAASSLVGPSQGIEIRFPERRTDHELELALVIGKTASEVEWEDALSYVAGYCIGLDITLRGREDRSFRKSIDSYSVLGPWLTTSDELPYPDALDLRLSVNGEERQQALTNQLIFDVRKIIQFASSFYTLHPGDVIYTGTPKGVAPIALGDVIEAQCPQLGLMRVRVRAHESAKARS</sequence>
<gene>
    <name evidence="3" type="ORF">PQR03_16650</name>
</gene>
<proteinExistence type="predicted"/>
<comment type="caution">
    <text evidence="3">The sequence shown here is derived from an EMBL/GenBank/DDBJ whole genome shotgun (WGS) entry which is preliminary data.</text>
</comment>
<evidence type="ECO:0000259" key="2">
    <source>
        <dbReference type="Pfam" id="PF01557"/>
    </source>
</evidence>
<dbReference type="InterPro" id="IPR011234">
    <property type="entry name" value="Fumarylacetoacetase-like_C"/>
</dbReference>
<organism evidence="3 4">
    <name type="scientific">Paraburkholderia phytofirmans</name>
    <dbReference type="NCBI Taxonomy" id="261302"/>
    <lineage>
        <taxon>Bacteria</taxon>
        <taxon>Pseudomonadati</taxon>
        <taxon>Pseudomonadota</taxon>
        <taxon>Betaproteobacteria</taxon>
        <taxon>Burkholderiales</taxon>
        <taxon>Burkholderiaceae</taxon>
        <taxon>Paraburkholderia</taxon>
    </lineage>
</organism>
<dbReference type="GO" id="GO:0016787">
    <property type="term" value="F:hydrolase activity"/>
    <property type="evidence" value="ECO:0007669"/>
    <property type="project" value="UniProtKB-KW"/>
</dbReference>
<dbReference type="EMBL" id="JAQQDR010000005">
    <property type="protein sequence ID" value="MFM0239760.1"/>
    <property type="molecule type" value="Genomic_DNA"/>
</dbReference>
<protein>
    <submittedName>
        <fullName evidence="3">Fumarylacetoacetate hydrolase family protein</fullName>
    </submittedName>
</protein>
<keyword evidence="4" id="KW-1185">Reference proteome</keyword>
<dbReference type="PANTHER" id="PTHR11820:SF112">
    <property type="entry name" value="FUMARYLACETOACETATE HYDROLASE FAMILY PROTEIN (AFU_ORTHOLOGUE AFUA_1G02370)-RELATED"/>
    <property type="match status" value="1"/>
</dbReference>
<dbReference type="InterPro" id="IPR036663">
    <property type="entry name" value="Fumarylacetoacetase_C_sf"/>
</dbReference>
<reference evidence="3 4" key="1">
    <citation type="journal article" date="2024" name="Chem. Sci.">
        <title>Discovery of megapolipeptins by genome mining of a Burkholderiales bacteria collection.</title>
        <authorList>
            <person name="Paulo B.S."/>
            <person name="Recchia M.J.J."/>
            <person name="Lee S."/>
            <person name="Fergusson C.H."/>
            <person name="Romanowski S.B."/>
            <person name="Hernandez A."/>
            <person name="Krull N."/>
            <person name="Liu D.Y."/>
            <person name="Cavanagh H."/>
            <person name="Bos A."/>
            <person name="Gray C.A."/>
            <person name="Murphy B.T."/>
            <person name="Linington R.G."/>
            <person name="Eustaquio A.S."/>
        </authorList>
    </citation>
    <scope>NUCLEOTIDE SEQUENCE [LARGE SCALE GENOMIC DNA]</scope>
    <source>
        <strain evidence="3 4">RL17-351-BIE-A</strain>
    </source>
</reference>
<dbReference type="SUPFAM" id="SSF56529">
    <property type="entry name" value="FAH"/>
    <property type="match status" value="1"/>
</dbReference>